<gene>
    <name evidence="2" type="ORF">SAMN05421770_101351</name>
</gene>
<dbReference type="AlphaFoldDB" id="A0A239D8H6"/>
<feature type="signal peptide" evidence="1">
    <location>
        <begin position="1"/>
        <end position="21"/>
    </location>
</feature>
<keyword evidence="1" id="KW-0732">Signal</keyword>
<evidence type="ECO:0008006" key="4">
    <source>
        <dbReference type="Google" id="ProtNLM"/>
    </source>
</evidence>
<dbReference type="Gene3D" id="2.60.40.10">
    <property type="entry name" value="Immunoglobulins"/>
    <property type="match status" value="1"/>
</dbReference>
<reference evidence="2 3" key="1">
    <citation type="submission" date="2017-06" db="EMBL/GenBank/DDBJ databases">
        <authorList>
            <person name="Kim H.J."/>
            <person name="Triplett B.A."/>
        </authorList>
    </citation>
    <scope>NUCLEOTIDE SEQUENCE [LARGE SCALE GENOMIC DNA]</scope>
    <source>
        <strain evidence="2 3">DSM 18704</strain>
    </source>
</reference>
<feature type="chain" id="PRO_5013054240" description="Alpha-L-arabinofuranosidase" evidence="1">
    <location>
        <begin position="22"/>
        <end position="656"/>
    </location>
</feature>
<dbReference type="InterPro" id="IPR013780">
    <property type="entry name" value="Glyco_hydro_b"/>
</dbReference>
<evidence type="ECO:0000256" key="1">
    <source>
        <dbReference type="SAM" id="SignalP"/>
    </source>
</evidence>
<dbReference type="PANTHER" id="PTHR43576">
    <property type="entry name" value="ALPHA-L-ARABINOFURANOSIDASE C-RELATED"/>
    <property type="match status" value="1"/>
</dbReference>
<dbReference type="Gene3D" id="3.20.20.80">
    <property type="entry name" value="Glycosidases"/>
    <property type="match status" value="1"/>
</dbReference>
<keyword evidence="3" id="KW-1185">Reference proteome</keyword>
<organism evidence="2 3">
    <name type="scientific">Granulicella rosea</name>
    <dbReference type="NCBI Taxonomy" id="474952"/>
    <lineage>
        <taxon>Bacteria</taxon>
        <taxon>Pseudomonadati</taxon>
        <taxon>Acidobacteriota</taxon>
        <taxon>Terriglobia</taxon>
        <taxon>Terriglobales</taxon>
        <taxon>Acidobacteriaceae</taxon>
        <taxon>Granulicella</taxon>
    </lineage>
</organism>
<protein>
    <recommendedName>
        <fullName evidence="4">Alpha-L-arabinofuranosidase</fullName>
    </recommendedName>
</protein>
<evidence type="ECO:0000313" key="3">
    <source>
        <dbReference type="Proteomes" id="UP000198356"/>
    </source>
</evidence>
<dbReference type="Proteomes" id="UP000198356">
    <property type="component" value="Unassembled WGS sequence"/>
</dbReference>
<dbReference type="SUPFAM" id="SSF51445">
    <property type="entry name" value="(Trans)glycosidases"/>
    <property type="match status" value="1"/>
</dbReference>
<dbReference type="EMBL" id="FZOU01000001">
    <property type="protein sequence ID" value="SNS28816.1"/>
    <property type="molecule type" value="Genomic_DNA"/>
</dbReference>
<dbReference type="GO" id="GO:0000272">
    <property type="term" value="P:polysaccharide catabolic process"/>
    <property type="evidence" value="ECO:0007669"/>
    <property type="project" value="TreeGrafter"/>
</dbReference>
<dbReference type="RefSeq" id="WP_089406656.1">
    <property type="nucleotide sequence ID" value="NZ_FZOU01000001.1"/>
</dbReference>
<accession>A0A239D8H6</accession>
<dbReference type="Gene3D" id="2.60.40.1180">
    <property type="entry name" value="Golgi alpha-mannosidase II"/>
    <property type="match status" value="1"/>
</dbReference>
<evidence type="ECO:0000313" key="2">
    <source>
        <dbReference type="EMBL" id="SNS28816.1"/>
    </source>
</evidence>
<sequence length="656" mass="67308">MRILPLHARVLALLLPALLLAGCGDGVTTAGSGATIIPPILIGTASSLPGAQLGMFYSNQFQFSGGSSPYTVSMTGGTLPPGLSLSSPGNLSGTPNTLGTYSFNYIVKDSSATQLSATGSATVTVSGVVVQVNTAQTLAVVPATGYGLHTSAYDTSLADTAALPALLKNTGVAMLRYPGGSYSDNYHWAQYAMTPIAASDPGACGIISNGYLAPGSDFGAFVRTMQASGAQGIITVNYGSSVANSLGTVSTSTYQTPTCSDPNTYGQPQEAAAWVAYSNGSPSNTQSIGIDAAGFDWKTVGYWATMRAAKPLPVDDGFNFLRLGLTNPIGIKYWEIGNEIYYNGYETESVESDRHAPYVYPDGYSATAVANPRVGDARLSPAAYGTNAIGYILAMKAVDPTIKIGVVTSNGIDPVPSTFNPAVLGAVCGGTNFDFAVIHYYPGTYNGVTAAQMLSSPQGDLVPMVANLKKQLAQYCPSNAANMQVFVTETGPNGTILPGTPAAVEGLYAAHDTLTSLEAGASNIEWLELHNGTYLAEGTEATGPAYYGLELAHMLAGVGDALVATTSTSSSVVVHASLKANGQKGVMLVNSDPANAVAVQVSVSGSTLGATASQYTYGINTVQGSPTLAAATVSVANGNTVYVMVQPYSATELIIP</sequence>
<dbReference type="PROSITE" id="PS51257">
    <property type="entry name" value="PROKAR_LIPOPROTEIN"/>
    <property type="match status" value="1"/>
</dbReference>
<dbReference type="OrthoDB" id="9801198at2"/>
<name>A0A239D8H6_9BACT</name>
<dbReference type="InterPro" id="IPR017853">
    <property type="entry name" value="GH"/>
</dbReference>
<proteinExistence type="predicted"/>
<dbReference type="Pfam" id="PF05345">
    <property type="entry name" value="He_PIG"/>
    <property type="match status" value="1"/>
</dbReference>
<dbReference type="InterPro" id="IPR013783">
    <property type="entry name" value="Ig-like_fold"/>
</dbReference>
<dbReference type="PANTHER" id="PTHR43576:SF3">
    <property type="entry name" value="ALPHA-L-ARABINOFURANOSIDASE C"/>
    <property type="match status" value="1"/>
</dbReference>